<dbReference type="GO" id="GO:0004721">
    <property type="term" value="F:phosphoprotein phosphatase activity"/>
    <property type="evidence" value="ECO:0007669"/>
    <property type="project" value="TreeGrafter"/>
</dbReference>
<dbReference type="SMART" id="SM00387">
    <property type="entry name" value="HATPase_c"/>
    <property type="match status" value="1"/>
</dbReference>
<dbReference type="GO" id="GO:0005886">
    <property type="term" value="C:plasma membrane"/>
    <property type="evidence" value="ECO:0007669"/>
    <property type="project" value="UniProtKB-SubCell"/>
</dbReference>
<evidence type="ECO:0000256" key="8">
    <source>
        <dbReference type="ARBA" id="ARBA00022989"/>
    </source>
</evidence>
<evidence type="ECO:0000256" key="1">
    <source>
        <dbReference type="ARBA" id="ARBA00000085"/>
    </source>
</evidence>
<feature type="transmembrane region" description="Helical" evidence="11">
    <location>
        <begin position="39"/>
        <end position="58"/>
    </location>
</feature>
<keyword evidence="8 11" id="KW-1133">Transmembrane helix</keyword>
<evidence type="ECO:0000256" key="7">
    <source>
        <dbReference type="ARBA" id="ARBA00022777"/>
    </source>
</evidence>
<name>A0A4P6LYC8_9FIRM</name>
<dbReference type="RefSeq" id="WP_130180880.1">
    <property type="nucleotide sequence ID" value="NZ_CP035945.1"/>
</dbReference>
<keyword evidence="6 11" id="KW-0812">Transmembrane</keyword>
<dbReference type="PANTHER" id="PTHR45453:SF2">
    <property type="entry name" value="HISTIDINE KINASE"/>
    <property type="match status" value="1"/>
</dbReference>
<comment type="catalytic activity">
    <reaction evidence="1">
        <text>ATP + protein L-histidine = ADP + protein N-phospho-L-histidine.</text>
        <dbReference type="EC" id="2.7.13.3"/>
    </reaction>
</comment>
<sequence>MKFREFLGDKTGVVLLQLGAAWALFVFLTALGVQTREAALLLITWFGIFAAWTGFSFYRERKYFKQLIETVREMEKPWLVTEVLKSPDTWEGKKYWETMKISMKAMEEQVFEAEQRRRAYQEYVENWVHQVKLPLTSAQLICENDKKKENRRILKSLENIDREIEQALYMSRMENPEQDYIIRKTSMDSCVAQAAAADQETFRQRGVRIETEGLKAEASTDSKWLTFMLRQVLSNSLKYMGESPCIKIEAKQNESTVFLSVEDNGCGIRDSEIGRIFDKGFTGSNGRKNRESTGMGLYICRELCKKLGMAVRAESVWGEYTRIIFEMPTAIQTEHLPPSYESVR</sequence>
<dbReference type="Gene3D" id="3.30.565.10">
    <property type="entry name" value="Histidine kinase-like ATPase, C-terminal domain"/>
    <property type="match status" value="1"/>
</dbReference>
<keyword evidence="7 13" id="KW-0418">Kinase</keyword>
<reference evidence="13 14" key="1">
    <citation type="submission" date="2019-01" db="EMBL/GenBank/DDBJ databases">
        <title>PMF-metabolizing Aryl O-demethylase.</title>
        <authorList>
            <person name="Kim M."/>
        </authorList>
    </citation>
    <scope>NUCLEOTIDE SEQUENCE [LARGE SCALE GENOMIC DNA]</scope>
    <source>
        <strain evidence="13 14">PMF1</strain>
    </source>
</reference>
<dbReference type="KEGG" id="bpro:PMF13cell1_02439"/>
<feature type="transmembrane region" description="Helical" evidence="11">
    <location>
        <begin position="12"/>
        <end position="33"/>
    </location>
</feature>
<evidence type="ECO:0000256" key="5">
    <source>
        <dbReference type="ARBA" id="ARBA00022679"/>
    </source>
</evidence>
<dbReference type="GO" id="GO:0000155">
    <property type="term" value="F:phosphorelay sensor kinase activity"/>
    <property type="evidence" value="ECO:0007669"/>
    <property type="project" value="TreeGrafter"/>
</dbReference>
<dbReference type="InterPro" id="IPR004358">
    <property type="entry name" value="Sig_transdc_His_kin-like_C"/>
</dbReference>
<keyword evidence="10 11" id="KW-0472">Membrane</keyword>
<organism evidence="13 14">
    <name type="scientific">Blautia producta</name>
    <dbReference type="NCBI Taxonomy" id="33035"/>
    <lineage>
        <taxon>Bacteria</taxon>
        <taxon>Bacillati</taxon>
        <taxon>Bacillota</taxon>
        <taxon>Clostridia</taxon>
        <taxon>Lachnospirales</taxon>
        <taxon>Lachnospiraceae</taxon>
        <taxon>Blautia</taxon>
    </lineage>
</organism>
<dbReference type="InterPro" id="IPR050351">
    <property type="entry name" value="BphY/WalK/GraS-like"/>
</dbReference>
<accession>A0A4P6LYC8</accession>
<dbReference type="PRINTS" id="PR00344">
    <property type="entry name" value="BCTRLSENSOR"/>
</dbReference>
<gene>
    <name evidence="13" type="primary">graS_1</name>
    <name evidence="13" type="ORF">PMF13cell1_02439</name>
</gene>
<keyword evidence="9" id="KW-0902">Two-component regulatory system</keyword>
<evidence type="ECO:0000256" key="10">
    <source>
        <dbReference type="ARBA" id="ARBA00023136"/>
    </source>
</evidence>
<keyword evidence="4" id="KW-1003">Cell membrane</keyword>
<dbReference type="PANTHER" id="PTHR45453">
    <property type="entry name" value="PHOSPHATE REGULON SENSOR PROTEIN PHOR"/>
    <property type="match status" value="1"/>
</dbReference>
<dbReference type="InterPro" id="IPR003594">
    <property type="entry name" value="HATPase_dom"/>
</dbReference>
<evidence type="ECO:0000256" key="3">
    <source>
        <dbReference type="ARBA" id="ARBA00012438"/>
    </source>
</evidence>
<evidence type="ECO:0000256" key="9">
    <source>
        <dbReference type="ARBA" id="ARBA00023012"/>
    </source>
</evidence>
<dbReference type="Proteomes" id="UP000289794">
    <property type="component" value="Chromosome"/>
</dbReference>
<dbReference type="EMBL" id="CP035945">
    <property type="protein sequence ID" value="QBE96892.1"/>
    <property type="molecule type" value="Genomic_DNA"/>
</dbReference>
<dbReference type="PROSITE" id="PS50109">
    <property type="entry name" value="HIS_KIN"/>
    <property type="match status" value="1"/>
</dbReference>
<evidence type="ECO:0000256" key="4">
    <source>
        <dbReference type="ARBA" id="ARBA00022475"/>
    </source>
</evidence>
<evidence type="ECO:0000313" key="14">
    <source>
        <dbReference type="Proteomes" id="UP000289794"/>
    </source>
</evidence>
<evidence type="ECO:0000313" key="13">
    <source>
        <dbReference type="EMBL" id="QBE96892.1"/>
    </source>
</evidence>
<dbReference type="EC" id="2.7.13.3" evidence="3"/>
<comment type="subcellular location">
    <subcellularLocation>
        <location evidence="2">Cell membrane</location>
        <topology evidence="2">Multi-pass membrane protein</topology>
    </subcellularLocation>
</comment>
<dbReference type="Pfam" id="PF02518">
    <property type="entry name" value="HATPase_c"/>
    <property type="match status" value="1"/>
</dbReference>
<protein>
    <recommendedName>
        <fullName evidence="3">histidine kinase</fullName>
        <ecNumber evidence="3">2.7.13.3</ecNumber>
    </recommendedName>
</protein>
<proteinExistence type="predicted"/>
<evidence type="ECO:0000256" key="11">
    <source>
        <dbReference type="SAM" id="Phobius"/>
    </source>
</evidence>
<evidence type="ECO:0000259" key="12">
    <source>
        <dbReference type="PROSITE" id="PS50109"/>
    </source>
</evidence>
<dbReference type="SUPFAM" id="SSF55874">
    <property type="entry name" value="ATPase domain of HSP90 chaperone/DNA topoisomerase II/histidine kinase"/>
    <property type="match status" value="1"/>
</dbReference>
<keyword evidence="5 13" id="KW-0808">Transferase</keyword>
<feature type="domain" description="Histidine kinase" evidence="12">
    <location>
        <begin position="126"/>
        <end position="331"/>
    </location>
</feature>
<evidence type="ECO:0000256" key="6">
    <source>
        <dbReference type="ARBA" id="ARBA00022692"/>
    </source>
</evidence>
<evidence type="ECO:0000256" key="2">
    <source>
        <dbReference type="ARBA" id="ARBA00004651"/>
    </source>
</evidence>
<dbReference type="InterPro" id="IPR036890">
    <property type="entry name" value="HATPase_C_sf"/>
</dbReference>
<dbReference type="GO" id="GO:0016036">
    <property type="term" value="P:cellular response to phosphate starvation"/>
    <property type="evidence" value="ECO:0007669"/>
    <property type="project" value="TreeGrafter"/>
</dbReference>
<dbReference type="InterPro" id="IPR005467">
    <property type="entry name" value="His_kinase_dom"/>
</dbReference>
<dbReference type="AlphaFoldDB" id="A0A4P6LYC8"/>